<evidence type="ECO:0000256" key="1">
    <source>
        <dbReference type="ARBA" id="ARBA00008672"/>
    </source>
</evidence>
<protein>
    <submittedName>
        <fullName evidence="4">Ribosomal protein L37ae</fullName>
    </submittedName>
</protein>
<dbReference type="GO" id="GO:0003735">
    <property type="term" value="F:structural constituent of ribosome"/>
    <property type="evidence" value="ECO:0007669"/>
    <property type="project" value="InterPro"/>
</dbReference>
<dbReference type="PANTHER" id="PTHR48129:SF1">
    <property type="entry name" value="LARGE RIBOSOMAL SUBUNIT PROTEIN EL43"/>
    <property type="match status" value="1"/>
</dbReference>
<organism evidence="4 5">
    <name type="scientific">Echria macrotheca</name>
    <dbReference type="NCBI Taxonomy" id="438768"/>
    <lineage>
        <taxon>Eukaryota</taxon>
        <taxon>Fungi</taxon>
        <taxon>Dikarya</taxon>
        <taxon>Ascomycota</taxon>
        <taxon>Pezizomycotina</taxon>
        <taxon>Sordariomycetes</taxon>
        <taxon>Sordariomycetidae</taxon>
        <taxon>Sordariales</taxon>
        <taxon>Schizotheciaceae</taxon>
        <taxon>Echria</taxon>
    </lineage>
</organism>
<dbReference type="HAMAP" id="MF_00327">
    <property type="entry name" value="Ribosomal_eL43"/>
    <property type="match status" value="1"/>
</dbReference>
<comment type="caution">
    <text evidence="4">The sequence shown here is derived from an EMBL/GenBank/DDBJ whole genome shotgun (WGS) entry which is preliminary data.</text>
</comment>
<dbReference type="InterPro" id="IPR050522">
    <property type="entry name" value="Ribosomal_protein_eL43"/>
</dbReference>
<dbReference type="AlphaFoldDB" id="A0AAJ0F4N2"/>
<dbReference type="SUPFAM" id="SSF57829">
    <property type="entry name" value="Zn-binding ribosomal proteins"/>
    <property type="match status" value="1"/>
</dbReference>
<dbReference type="GO" id="GO:0006412">
    <property type="term" value="P:translation"/>
    <property type="evidence" value="ECO:0007669"/>
    <property type="project" value="InterPro"/>
</dbReference>
<name>A0AAJ0F4N2_9PEZI</name>
<accession>A0AAJ0F4N2</accession>
<dbReference type="EMBL" id="MU839835">
    <property type="protein sequence ID" value="KAK1754781.1"/>
    <property type="molecule type" value="Genomic_DNA"/>
</dbReference>
<keyword evidence="5" id="KW-1185">Reference proteome</keyword>
<evidence type="ECO:0000256" key="3">
    <source>
        <dbReference type="ARBA" id="ARBA00023274"/>
    </source>
</evidence>
<evidence type="ECO:0000256" key="2">
    <source>
        <dbReference type="ARBA" id="ARBA00022980"/>
    </source>
</evidence>
<reference evidence="4" key="1">
    <citation type="submission" date="2023-06" db="EMBL/GenBank/DDBJ databases">
        <title>Genome-scale phylogeny and comparative genomics of the fungal order Sordariales.</title>
        <authorList>
            <consortium name="Lawrence Berkeley National Laboratory"/>
            <person name="Hensen N."/>
            <person name="Bonometti L."/>
            <person name="Westerberg I."/>
            <person name="Brannstrom I.O."/>
            <person name="Guillou S."/>
            <person name="Cros-Aarteil S."/>
            <person name="Calhoun S."/>
            <person name="Haridas S."/>
            <person name="Kuo A."/>
            <person name="Mondo S."/>
            <person name="Pangilinan J."/>
            <person name="Riley R."/>
            <person name="Labutti K."/>
            <person name="Andreopoulos B."/>
            <person name="Lipzen A."/>
            <person name="Chen C."/>
            <person name="Yanf M."/>
            <person name="Daum C."/>
            <person name="Ng V."/>
            <person name="Clum A."/>
            <person name="Steindorff A."/>
            <person name="Ohm R."/>
            <person name="Martin F."/>
            <person name="Silar P."/>
            <person name="Natvig D."/>
            <person name="Lalanne C."/>
            <person name="Gautier V."/>
            <person name="Ament-Velasquez S.L."/>
            <person name="Kruys A."/>
            <person name="Hutchinson M.I."/>
            <person name="Powell A.J."/>
            <person name="Barry K."/>
            <person name="Miller A.N."/>
            <person name="Grigoriev I.V."/>
            <person name="Debuchy R."/>
            <person name="Gladieux P."/>
            <person name="Thoren M.H."/>
            <person name="Johannesson H."/>
        </authorList>
    </citation>
    <scope>NUCLEOTIDE SEQUENCE</scope>
    <source>
        <strain evidence="4">PSN4</strain>
    </source>
</reference>
<dbReference type="InterPro" id="IPR002674">
    <property type="entry name" value="Ribosomal_eL43"/>
</dbReference>
<dbReference type="GO" id="GO:1990904">
    <property type="term" value="C:ribonucleoprotein complex"/>
    <property type="evidence" value="ECO:0007669"/>
    <property type="project" value="UniProtKB-KW"/>
</dbReference>
<sequence length="98" mass="10910">MSKRTKKVGIAGRYGNRYGASLRKQMKRLDTTQHAKYLCTFCGKNTVKRVASGIWECRRCHKTIAGGAYVFGTPAAATSRATIRRLRALEEELKPSSS</sequence>
<keyword evidence="3" id="KW-0687">Ribonucleoprotein</keyword>
<evidence type="ECO:0000313" key="4">
    <source>
        <dbReference type="EMBL" id="KAK1754781.1"/>
    </source>
</evidence>
<dbReference type="GO" id="GO:0005840">
    <property type="term" value="C:ribosome"/>
    <property type="evidence" value="ECO:0007669"/>
    <property type="project" value="UniProtKB-KW"/>
</dbReference>
<comment type="similarity">
    <text evidence="1">Belongs to the eukaryotic ribosomal protein eL43 family.</text>
</comment>
<dbReference type="NCBIfam" id="TIGR00280">
    <property type="entry name" value="eL43_euk_arch"/>
    <property type="match status" value="1"/>
</dbReference>
<dbReference type="NCBIfam" id="NF003058">
    <property type="entry name" value="PRK03976.1"/>
    <property type="match status" value="1"/>
</dbReference>
<dbReference type="Proteomes" id="UP001239445">
    <property type="component" value="Unassembled WGS sequence"/>
</dbReference>
<dbReference type="Pfam" id="PF01780">
    <property type="entry name" value="Ribosomal_L37ae"/>
    <property type="match status" value="1"/>
</dbReference>
<dbReference type="PANTHER" id="PTHR48129">
    <property type="entry name" value="60S RIBOSOMAL PROTEIN L37A"/>
    <property type="match status" value="1"/>
</dbReference>
<evidence type="ECO:0000313" key="5">
    <source>
        <dbReference type="Proteomes" id="UP001239445"/>
    </source>
</evidence>
<dbReference type="InterPro" id="IPR011331">
    <property type="entry name" value="Ribosomal_eL37/eL43"/>
</dbReference>
<proteinExistence type="inferred from homology"/>
<gene>
    <name evidence="4" type="ORF">QBC47DRAFT_403190</name>
</gene>
<dbReference type="Gene3D" id="2.20.25.30">
    <property type="match status" value="1"/>
</dbReference>
<keyword evidence="2 4" id="KW-0689">Ribosomal protein</keyword>
<dbReference type="InterPro" id="IPR011332">
    <property type="entry name" value="Ribosomal_zn-bd"/>
</dbReference>